<dbReference type="InterPro" id="IPR036259">
    <property type="entry name" value="MFS_trans_sf"/>
</dbReference>
<dbReference type="PANTHER" id="PTHR42718">
    <property type="entry name" value="MAJOR FACILITATOR SUPERFAMILY MULTIDRUG TRANSPORTER MFSC"/>
    <property type="match status" value="1"/>
</dbReference>
<dbReference type="GO" id="GO:0005886">
    <property type="term" value="C:plasma membrane"/>
    <property type="evidence" value="ECO:0007669"/>
    <property type="project" value="UniProtKB-SubCell"/>
</dbReference>
<keyword evidence="3 6" id="KW-0812">Transmembrane</keyword>
<evidence type="ECO:0000313" key="9">
    <source>
        <dbReference type="Proteomes" id="UP000520767"/>
    </source>
</evidence>
<accession>A0A7W7VEN2</accession>
<sequence length="190" mass="18937">MAGGALMMSVYAQQVLGYSAVLFGLSTAVYAAMSVVGSNLAGPLTTRFGYRKVAVFGATLLTGGAYLLSRVAPDGDYWTDLLPAMVVFGAGIGITVVASAIAALSSVPADESGLASGVNNSVFQIGAAFGIALCTTVSVANADVMAADPAVGLNEGVRAAFLATFVFAAVCLAVAVVLTVARKRSSSPSA</sequence>
<dbReference type="Proteomes" id="UP000520767">
    <property type="component" value="Unassembled WGS sequence"/>
</dbReference>
<feature type="transmembrane region" description="Helical" evidence="6">
    <location>
        <begin position="20"/>
        <end position="41"/>
    </location>
</feature>
<dbReference type="AlphaFoldDB" id="A0A7W7VEN2"/>
<dbReference type="InterPro" id="IPR011701">
    <property type="entry name" value="MFS"/>
</dbReference>
<protein>
    <submittedName>
        <fullName evidence="8">MFS family permease</fullName>
    </submittedName>
</protein>
<organism evidence="8 9">
    <name type="scientific">Actinophytocola algeriensis</name>
    <dbReference type="NCBI Taxonomy" id="1768010"/>
    <lineage>
        <taxon>Bacteria</taxon>
        <taxon>Bacillati</taxon>
        <taxon>Actinomycetota</taxon>
        <taxon>Actinomycetes</taxon>
        <taxon>Pseudonocardiales</taxon>
        <taxon>Pseudonocardiaceae</taxon>
    </lineage>
</organism>
<keyword evidence="4 6" id="KW-1133">Transmembrane helix</keyword>
<evidence type="ECO:0000256" key="6">
    <source>
        <dbReference type="SAM" id="Phobius"/>
    </source>
</evidence>
<proteinExistence type="predicted"/>
<dbReference type="RefSeq" id="WP_184811639.1">
    <property type="nucleotide sequence ID" value="NZ_JACHJQ010000004.1"/>
</dbReference>
<feature type="transmembrane region" description="Helical" evidence="6">
    <location>
        <begin position="84"/>
        <end position="109"/>
    </location>
</feature>
<evidence type="ECO:0000256" key="2">
    <source>
        <dbReference type="ARBA" id="ARBA00022448"/>
    </source>
</evidence>
<evidence type="ECO:0000313" key="8">
    <source>
        <dbReference type="EMBL" id="MBB4907441.1"/>
    </source>
</evidence>
<name>A0A7W7VEN2_9PSEU</name>
<dbReference type="PROSITE" id="PS50850">
    <property type="entry name" value="MFS"/>
    <property type="match status" value="1"/>
</dbReference>
<keyword evidence="5 6" id="KW-0472">Membrane</keyword>
<gene>
    <name evidence="8" type="ORF">FHR82_003683</name>
</gene>
<comment type="caution">
    <text evidence="8">The sequence shown here is derived from an EMBL/GenBank/DDBJ whole genome shotgun (WGS) entry which is preliminary data.</text>
</comment>
<feature type="transmembrane region" description="Helical" evidence="6">
    <location>
        <begin position="53"/>
        <end position="72"/>
    </location>
</feature>
<dbReference type="Gene3D" id="1.20.1250.20">
    <property type="entry name" value="MFS general substrate transporter like domains"/>
    <property type="match status" value="1"/>
</dbReference>
<evidence type="ECO:0000256" key="5">
    <source>
        <dbReference type="ARBA" id="ARBA00023136"/>
    </source>
</evidence>
<evidence type="ECO:0000256" key="4">
    <source>
        <dbReference type="ARBA" id="ARBA00022989"/>
    </source>
</evidence>
<feature type="transmembrane region" description="Helical" evidence="6">
    <location>
        <begin position="160"/>
        <end position="181"/>
    </location>
</feature>
<dbReference type="EMBL" id="JACHJQ010000004">
    <property type="protein sequence ID" value="MBB4907441.1"/>
    <property type="molecule type" value="Genomic_DNA"/>
</dbReference>
<dbReference type="InterPro" id="IPR020846">
    <property type="entry name" value="MFS_dom"/>
</dbReference>
<dbReference type="SUPFAM" id="SSF103473">
    <property type="entry name" value="MFS general substrate transporter"/>
    <property type="match status" value="1"/>
</dbReference>
<evidence type="ECO:0000259" key="7">
    <source>
        <dbReference type="PROSITE" id="PS50850"/>
    </source>
</evidence>
<evidence type="ECO:0000256" key="1">
    <source>
        <dbReference type="ARBA" id="ARBA00004651"/>
    </source>
</evidence>
<dbReference type="GO" id="GO:0022857">
    <property type="term" value="F:transmembrane transporter activity"/>
    <property type="evidence" value="ECO:0007669"/>
    <property type="project" value="InterPro"/>
</dbReference>
<reference evidence="8 9" key="1">
    <citation type="submission" date="2020-08" db="EMBL/GenBank/DDBJ databases">
        <title>Genomic Encyclopedia of Type Strains, Phase III (KMG-III): the genomes of soil and plant-associated and newly described type strains.</title>
        <authorList>
            <person name="Whitman W."/>
        </authorList>
    </citation>
    <scope>NUCLEOTIDE SEQUENCE [LARGE SCALE GENOMIC DNA]</scope>
    <source>
        <strain evidence="8 9">CECT 8960</strain>
    </source>
</reference>
<dbReference type="PANTHER" id="PTHR42718:SF9">
    <property type="entry name" value="MAJOR FACILITATOR SUPERFAMILY MULTIDRUG TRANSPORTER MFSC"/>
    <property type="match status" value="1"/>
</dbReference>
<comment type="subcellular location">
    <subcellularLocation>
        <location evidence="1">Cell membrane</location>
        <topology evidence="1">Multi-pass membrane protein</topology>
    </subcellularLocation>
</comment>
<keyword evidence="2" id="KW-0813">Transport</keyword>
<feature type="domain" description="Major facilitator superfamily (MFS) profile" evidence="7">
    <location>
        <begin position="1"/>
        <end position="190"/>
    </location>
</feature>
<keyword evidence="9" id="KW-1185">Reference proteome</keyword>
<dbReference type="Pfam" id="PF07690">
    <property type="entry name" value="MFS_1"/>
    <property type="match status" value="1"/>
</dbReference>
<feature type="transmembrane region" description="Helical" evidence="6">
    <location>
        <begin position="121"/>
        <end position="140"/>
    </location>
</feature>
<evidence type="ECO:0000256" key="3">
    <source>
        <dbReference type="ARBA" id="ARBA00022692"/>
    </source>
</evidence>